<dbReference type="EMBL" id="JBHSZV010000001">
    <property type="protein sequence ID" value="MFC7060263.1"/>
    <property type="molecule type" value="Genomic_DNA"/>
</dbReference>
<evidence type="ECO:0000313" key="1">
    <source>
        <dbReference type="EMBL" id="MFC7060263.1"/>
    </source>
</evidence>
<name>A0ABW2EFP3_9BACI</name>
<evidence type="ECO:0000313" key="2">
    <source>
        <dbReference type="Proteomes" id="UP001596410"/>
    </source>
</evidence>
<keyword evidence="2" id="KW-1185">Reference proteome</keyword>
<dbReference type="Proteomes" id="UP001596410">
    <property type="component" value="Unassembled WGS sequence"/>
</dbReference>
<sequence length="50" mass="5899">MVPSITTYTRKDGSKRKHRYYVCGVFHNKGSPHHFGLLFEKEISEYKDLP</sequence>
<evidence type="ECO:0008006" key="3">
    <source>
        <dbReference type="Google" id="ProtNLM"/>
    </source>
</evidence>
<dbReference type="RefSeq" id="WP_390216881.1">
    <property type="nucleotide sequence ID" value="NZ_JBHSZV010000001.1"/>
</dbReference>
<gene>
    <name evidence="1" type="ORF">ACFQIC_00055</name>
</gene>
<accession>A0ABW2EFP3</accession>
<comment type="caution">
    <text evidence="1">The sequence shown here is derived from an EMBL/GenBank/DDBJ whole genome shotgun (WGS) entry which is preliminary data.</text>
</comment>
<protein>
    <recommendedName>
        <fullName evidence="3">Transposase</fullName>
    </recommendedName>
</protein>
<organism evidence="1 2">
    <name type="scientific">Halobacillus seohaensis</name>
    <dbReference type="NCBI Taxonomy" id="447421"/>
    <lineage>
        <taxon>Bacteria</taxon>
        <taxon>Bacillati</taxon>
        <taxon>Bacillota</taxon>
        <taxon>Bacilli</taxon>
        <taxon>Bacillales</taxon>
        <taxon>Bacillaceae</taxon>
        <taxon>Halobacillus</taxon>
    </lineage>
</organism>
<proteinExistence type="predicted"/>
<reference evidence="2" key="1">
    <citation type="journal article" date="2019" name="Int. J. Syst. Evol. Microbiol.">
        <title>The Global Catalogue of Microorganisms (GCM) 10K type strain sequencing project: providing services to taxonomists for standard genome sequencing and annotation.</title>
        <authorList>
            <consortium name="The Broad Institute Genomics Platform"/>
            <consortium name="The Broad Institute Genome Sequencing Center for Infectious Disease"/>
            <person name="Wu L."/>
            <person name="Ma J."/>
        </authorList>
    </citation>
    <scope>NUCLEOTIDE SEQUENCE [LARGE SCALE GENOMIC DNA]</scope>
    <source>
        <strain evidence="2">CGMCC 4.1621</strain>
    </source>
</reference>